<evidence type="ECO:0008006" key="3">
    <source>
        <dbReference type="Google" id="ProtNLM"/>
    </source>
</evidence>
<dbReference type="RefSeq" id="WP_187066325.1">
    <property type="nucleotide sequence ID" value="NZ_JACRVF010000001.1"/>
</dbReference>
<dbReference type="Proteomes" id="UP000603640">
    <property type="component" value="Unassembled WGS sequence"/>
</dbReference>
<organism evidence="1 2">
    <name type="scientific">Pontibacter cellulosilyticus</name>
    <dbReference type="NCBI Taxonomy" id="1720253"/>
    <lineage>
        <taxon>Bacteria</taxon>
        <taxon>Pseudomonadati</taxon>
        <taxon>Bacteroidota</taxon>
        <taxon>Cytophagia</taxon>
        <taxon>Cytophagales</taxon>
        <taxon>Hymenobacteraceae</taxon>
        <taxon>Pontibacter</taxon>
    </lineage>
</organism>
<evidence type="ECO:0000313" key="2">
    <source>
        <dbReference type="Proteomes" id="UP000603640"/>
    </source>
</evidence>
<name>A0A923SI31_9BACT</name>
<proteinExistence type="predicted"/>
<dbReference type="PROSITE" id="PS51257">
    <property type="entry name" value="PROKAR_LIPOPROTEIN"/>
    <property type="match status" value="1"/>
</dbReference>
<dbReference type="AlphaFoldDB" id="A0A923SI31"/>
<comment type="caution">
    <text evidence="1">The sequence shown here is derived from an EMBL/GenBank/DDBJ whole genome shotgun (WGS) entry which is preliminary data.</text>
</comment>
<reference evidence="1" key="1">
    <citation type="submission" date="2020-08" db="EMBL/GenBank/DDBJ databases">
        <title>Pontibacter sp. SD6 16S ribosomal RNA gene Genome sequencing and assembly.</title>
        <authorList>
            <person name="Kang M."/>
        </authorList>
    </citation>
    <scope>NUCLEOTIDE SEQUENCE</scope>
    <source>
        <strain evidence="1">SD6</strain>
    </source>
</reference>
<evidence type="ECO:0000313" key="1">
    <source>
        <dbReference type="EMBL" id="MBC5992379.1"/>
    </source>
</evidence>
<accession>A0A923SI31</accession>
<dbReference type="EMBL" id="JACRVF010000001">
    <property type="protein sequence ID" value="MBC5992379.1"/>
    <property type="molecule type" value="Genomic_DNA"/>
</dbReference>
<sequence>MSFNPRNIAFLIISTSLGCAQEKTPAKFYYYDAYKEAKNIEIDNTQKVYQLNVSKFDPDSVEISFIKFHSISCPLDGIVTQVSDTIYLDFGQKCDPNETAFITEAAKIKFIWKLKLKNPDNYKYIPRGIDFESGETWLFEK</sequence>
<keyword evidence="2" id="KW-1185">Reference proteome</keyword>
<gene>
    <name evidence="1" type="ORF">H8S84_05960</name>
</gene>
<protein>
    <recommendedName>
        <fullName evidence="3">Lipoprotein</fullName>
    </recommendedName>
</protein>